<keyword evidence="5 7" id="KW-1133">Transmembrane helix</keyword>
<sequence>MIGVLAHRVYRHLFFAQVIALIGTGLSTVALALLAHDLAGGQAGVVLGTALAIKMVAYVGIAPLVGAYASRLPRRMLLVSLDLLRAAVVCALPLVTEVWQIYLLIFLLNACSATFTPVFQARQYRTS</sequence>
<protein>
    <recommendedName>
        <fullName evidence="10">Major Facilitator Superfamily protein</fullName>
    </recommendedName>
</protein>
<dbReference type="SUPFAM" id="SSF103473">
    <property type="entry name" value="MFS general substrate transporter"/>
    <property type="match status" value="1"/>
</dbReference>
<dbReference type="Proteomes" id="UP000198505">
    <property type="component" value="Unassembled WGS sequence"/>
</dbReference>
<reference evidence="9" key="1">
    <citation type="submission" date="2016-10" db="EMBL/GenBank/DDBJ databases">
        <authorList>
            <person name="Varghese N."/>
            <person name="Submissions S."/>
        </authorList>
    </citation>
    <scope>NUCLEOTIDE SEQUENCE [LARGE SCALE GENOMIC DNA]</scope>
    <source>
        <strain evidence="9">CGMCC 1.6495</strain>
    </source>
</reference>
<evidence type="ECO:0000256" key="4">
    <source>
        <dbReference type="ARBA" id="ARBA00022692"/>
    </source>
</evidence>
<dbReference type="InterPro" id="IPR036259">
    <property type="entry name" value="MFS_trans_sf"/>
</dbReference>
<keyword evidence="4 7" id="KW-0812">Transmembrane</keyword>
<evidence type="ECO:0000256" key="1">
    <source>
        <dbReference type="ARBA" id="ARBA00004651"/>
    </source>
</evidence>
<evidence type="ECO:0000256" key="2">
    <source>
        <dbReference type="ARBA" id="ARBA00022448"/>
    </source>
</evidence>
<keyword evidence="2" id="KW-0813">Transport</keyword>
<evidence type="ECO:0000313" key="8">
    <source>
        <dbReference type="EMBL" id="SER71620.1"/>
    </source>
</evidence>
<gene>
    <name evidence="8" type="ORF">SAMN04487958_102371</name>
</gene>
<organism evidence="8 9">
    <name type="scientific">Vreelandella subterranea</name>
    <dbReference type="NCBI Taxonomy" id="416874"/>
    <lineage>
        <taxon>Bacteria</taxon>
        <taxon>Pseudomonadati</taxon>
        <taxon>Pseudomonadota</taxon>
        <taxon>Gammaproteobacteria</taxon>
        <taxon>Oceanospirillales</taxon>
        <taxon>Halomonadaceae</taxon>
        <taxon>Vreelandella</taxon>
    </lineage>
</organism>
<dbReference type="PANTHER" id="PTHR43266">
    <property type="entry name" value="MACROLIDE-EFFLUX PROTEIN"/>
    <property type="match status" value="1"/>
</dbReference>
<accession>A0A1H9RFP1</accession>
<feature type="transmembrane region" description="Helical" evidence="7">
    <location>
        <begin position="46"/>
        <end position="69"/>
    </location>
</feature>
<evidence type="ECO:0008006" key="10">
    <source>
        <dbReference type="Google" id="ProtNLM"/>
    </source>
</evidence>
<feature type="transmembrane region" description="Helical" evidence="7">
    <location>
        <begin position="12"/>
        <end position="34"/>
    </location>
</feature>
<keyword evidence="3" id="KW-1003">Cell membrane</keyword>
<dbReference type="AlphaFoldDB" id="A0A1H9RFP1"/>
<dbReference type="STRING" id="416874.SAMN04487958_102371"/>
<dbReference type="PANTHER" id="PTHR43266:SF2">
    <property type="entry name" value="MAJOR FACILITATOR SUPERFAMILY (MFS) PROFILE DOMAIN-CONTAINING PROTEIN"/>
    <property type="match status" value="1"/>
</dbReference>
<evidence type="ECO:0000313" key="9">
    <source>
        <dbReference type="Proteomes" id="UP000198505"/>
    </source>
</evidence>
<name>A0A1H9RFP1_9GAMM</name>
<keyword evidence="6 7" id="KW-0472">Membrane</keyword>
<keyword evidence="9" id="KW-1185">Reference proteome</keyword>
<dbReference type="GO" id="GO:0005886">
    <property type="term" value="C:plasma membrane"/>
    <property type="evidence" value="ECO:0007669"/>
    <property type="project" value="UniProtKB-SubCell"/>
</dbReference>
<proteinExistence type="predicted"/>
<comment type="subcellular location">
    <subcellularLocation>
        <location evidence="1">Cell membrane</location>
        <topology evidence="1">Multi-pass membrane protein</topology>
    </subcellularLocation>
</comment>
<dbReference type="Gene3D" id="1.20.1250.20">
    <property type="entry name" value="MFS general substrate transporter like domains"/>
    <property type="match status" value="1"/>
</dbReference>
<evidence type="ECO:0000256" key="6">
    <source>
        <dbReference type="ARBA" id="ARBA00023136"/>
    </source>
</evidence>
<evidence type="ECO:0000256" key="7">
    <source>
        <dbReference type="SAM" id="Phobius"/>
    </source>
</evidence>
<evidence type="ECO:0000256" key="5">
    <source>
        <dbReference type="ARBA" id="ARBA00022989"/>
    </source>
</evidence>
<dbReference type="EMBL" id="FOGS01000002">
    <property type="protein sequence ID" value="SER71620.1"/>
    <property type="molecule type" value="Genomic_DNA"/>
</dbReference>
<evidence type="ECO:0000256" key="3">
    <source>
        <dbReference type="ARBA" id="ARBA00022475"/>
    </source>
</evidence>